<evidence type="ECO:0000256" key="1">
    <source>
        <dbReference type="ARBA" id="ARBA00004141"/>
    </source>
</evidence>
<feature type="transmembrane region" description="Helical" evidence="5">
    <location>
        <begin position="191"/>
        <end position="209"/>
    </location>
</feature>
<dbReference type="EMBL" id="JABDJR010000558">
    <property type="protein sequence ID" value="NNF07850.1"/>
    <property type="molecule type" value="Genomic_DNA"/>
</dbReference>
<dbReference type="NCBIfam" id="NF041647">
    <property type="entry name" value="ABC_perm_CPBP"/>
    <property type="match status" value="1"/>
</dbReference>
<feature type="transmembrane region" description="Helical" evidence="5">
    <location>
        <begin position="321"/>
        <end position="338"/>
    </location>
</feature>
<proteinExistence type="predicted"/>
<evidence type="ECO:0000313" key="8">
    <source>
        <dbReference type="EMBL" id="NNF07850.1"/>
    </source>
</evidence>
<keyword evidence="2 5" id="KW-0812">Transmembrane</keyword>
<dbReference type="InterPro" id="IPR003675">
    <property type="entry name" value="Rce1/LyrA-like_dom"/>
</dbReference>
<name>A0A7Y2H3A6_UNCEI</name>
<dbReference type="AlphaFoldDB" id="A0A7Y2H3A6"/>
<feature type="transmembrane region" description="Helical" evidence="5">
    <location>
        <begin position="578"/>
        <end position="597"/>
    </location>
</feature>
<dbReference type="Proteomes" id="UP000547674">
    <property type="component" value="Unassembled WGS sequence"/>
</dbReference>
<feature type="domain" description="CAAX prenyl protease 2/Lysostaphin resistance protein A-like" evidence="6">
    <location>
        <begin position="541"/>
        <end position="629"/>
    </location>
</feature>
<organism evidence="8 9">
    <name type="scientific">Eiseniibacteriota bacterium</name>
    <dbReference type="NCBI Taxonomy" id="2212470"/>
    <lineage>
        <taxon>Bacteria</taxon>
        <taxon>Candidatus Eiseniibacteriota</taxon>
    </lineage>
</organism>
<evidence type="ECO:0000313" key="9">
    <source>
        <dbReference type="Proteomes" id="UP000547674"/>
    </source>
</evidence>
<feature type="transmembrane region" description="Helical" evidence="5">
    <location>
        <begin position="239"/>
        <end position="265"/>
    </location>
</feature>
<reference evidence="8 9" key="1">
    <citation type="submission" date="2020-03" db="EMBL/GenBank/DDBJ databases">
        <title>Metabolic flexibility allows generalist bacteria to become dominant in a frequently disturbed ecosystem.</title>
        <authorList>
            <person name="Chen Y.-J."/>
            <person name="Leung P.M."/>
            <person name="Bay S.K."/>
            <person name="Hugenholtz P."/>
            <person name="Kessler A.J."/>
            <person name="Shelley G."/>
            <person name="Waite D.W."/>
            <person name="Cook P.L."/>
            <person name="Greening C."/>
        </authorList>
    </citation>
    <scope>NUCLEOTIDE SEQUENCE [LARGE SCALE GENOMIC DNA]</scope>
    <source>
        <strain evidence="8">SS_bin_28</strain>
    </source>
</reference>
<feature type="transmembrane region" description="Helical" evidence="5">
    <location>
        <begin position="617"/>
        <end position="639"/>
    </location>
</feature>
<dbReference type="GO" id="GO:0008237">
    <property type="term" value="F:metallopeptidase activity"/>
    <property type="evidence" value="ECO:0007669"/>
    <property type="project" value="UniProtKB-KW"/>
</dbReference>
<dbReference type="GO" id="GO:0004175">
    <property type="term" value="F:endopeptidase activity"/>
    <property type="evidence" value="ECO:0007669"/>
    <property type="project" value="UniProtKB-ARBA"/>
</dbReference>
<dbReference type="Pfam" id="PF02517">
    <property type="entry name" value="Rce1-like"/>
    <property type="match status" value="1"/>
</dbReference>
<evidence type="ECO:0000256" key="2">
    <source>
        <dbReference type="ARBA" id="ARBA00022692"/>
    </source>
</evidence>
<feature type="transmembrane region" description="Helical" evidence="5">
    <location>
        <begin position="286"/>
        <end position="309"/>
    </location>
</feature>
<dbReference type="GO" id="GO:0080120">
    <property type="term" value="P:CAAX-box protein maturation"/>
    <property type="evidence" value="ECO:0007669"/>
    <property type="project" value="UniProtKB-ARBA"/>
</dbReference>
<feature type="transmembrane region" description="Helical" evidence="5">
    <location>
        <begin position="497"/>
        <end position="520"/>
    </location>
</feature>
<protein>
    <submittedName>
        <fullName evidence="8">CPBP family intramembrane metalloprotease</fullName>
    </submittedName>
</protein>
<dbReference type="GO" id="GO:0016020">
    <property type="term" value="C:membrane"/>
    <property type="evidence" value="ECO:0007669"/>
    <property type="project" value="UniProtKB-SubCell"/>
</dbReference>
<comment type="subcellular location">
    <subcellularLocation>
        <location evidence="1">Membrane</location>
        <topology evidence="1">Multi-pass membrane protein</topology>
    </subcellularLocation>
</comment>
<feature type="transmembrane region" description="Helical" evidence="5">
    <location>
        <begin position="457"/>
        <end position="476"/>
    </location>
</feature>
<evidence type="ECO:0000256" key="5">
    <source>
        <dbReference type="SAM" id="Phobius"/>
    </source>
</evidence>
<dbReference type="GO" id="GO:0140359">
    <property type="term" value="F:ABC-type transporter activity"/>
    <property type="evidence" value="ECO:0007669"/>
    <property type="project" value="InterPro"/>
</dbReference>
<comment type="caution">
    <text evidence="8">The sequence shown here is derived from an EMBL/GenBank/DDBJ whole genome shotgun (WGS) entry which is preliminary data.</text>
</comment>
<keyword evidence="8" id="KW-0378">Hydrolase</keyword>
<keyword evidence="4 5" id="KW-0472">Membrane</keyword>
<gene>
    <name evidence="8" type="ORF">HKN21_13890</name>
</gene>
<dbReference type="PANTHER" id="PTHR43471:SF3">
    <property type="entry name" value="ABC TRANSPORTER PERMEASE PROTEIN NATB"/>
    <property type="match status" value="1"/>
</dbReference>
<feature type="domain" description="ABC-2 type transporter transmembrane" evidence="7">
    <location>
        <begin position="25"/>
        <end position="387"/>
    </location>
</feature>
<dbReference type="InterPro" id="IPR013525">
    <property type="entry name" value="ABC2_TM"/>
</dbReference>
<feature type="transmembrane region" description="Helical" evidence="5">
    <location>
        <begin position="27"/>
        <end position="50"/>
    </location>
</feature>
<evidence type="ECO:0000256" key="3">
    <source>
        <dbReference type="ARBA" id="ARBA00022989"/>
    </source>
</evidence>
<feature type="transmembrane region" description="Helical" evidence="5">
    <location>
        <begin position="369"/>
        <end position="387"/>
    </location>
</feature>
<evidence type="ECO:0000259" key="6">
    <source>
        <dbReference type="Pfam" id="PF02517"/>
    </source>
</evidence>
<keyword evidence="8" id="KW-0645">Protease</keyword>
<feature type="transmembrane region" description="Helical" evidence="5">
    <location>
        <begin position="425"/>
        <end position="445"/>
    </location>
</feature>
<sequence>MIGFSWSQVFLVWRKELLDIIRDRRTIMAMIIVPLLVYPILIIGVSQVGIRQVEKIRARMGTVAIIPENMTSELGRVISADSTLQVLHIEDAEEALQDGSVDALLLVPNDFEEKLHDQQSMYLTLRADMSNDQGREVLERVQGILVDWRKEIVVERLEEEGVPPDLAEPFLISSENSAGARKMGGSLMGQILPVLLVVMMMTGALYPAIDVTAGERERGTLETLLVSPSSRFALVLGKYLTVFTASMVTTLANLISMAFTVFYLLGSAKVAGADGLGISGLMDWRAFFAVLALMIPMALFFCALAMLVASFARSYKEAQNYLSPLLIACLTPTYLGLLPGFEINYNISLIPVANVVLLAREFFLGNYPWNYFMVSAATLSGFAIIMLHQTAELFSQESVLGGASSGGKISWRALIRKEATARKEVLQLSQIGPVFAMVLLGFFYIGSPLQLQNVRLGLVITQILVIAGIPILALRMMRIDVVETLRLQNPGFAKPAFALLIWPAATLLAALAASLQGLVIEVPESYRAMMERLVASEMNGNILVAVLIFAVVPGICEEILFRGFVLRGLLGRMKPAQAIFWTAVVFGAFHFDIYRFVPTTVLGLILGWVTYKTGRLWPAMVIHIANNAFAVIASNLSSYSGLEWLRDGGDVPLGVILGVIAISGFGVYGLLRASAAPKPTPATDPPV</sequence>
<keyword evidence="8" id="KW-0482">Metalloprotease</keyword>
<keyword evidence="3 5" id="KW-1133">Transmembrane helix</keyword>
<dbReference type="GO" id="GO:0006508">
    <property type="term" value="P:proteolysis"/>
    <property type="evidence" value="ECO:0007669"/>
    <property type="project" value="UniProtKB-KW"/>
</dbReference>
<dbReference type="Pfam" id="PF12698">
    <property type="entry name" value="ABC2_membrane_3"/>
    <property type="match status" value="1"/>
</dbReference>
<feature type="transmembrane region" description="Helical" evidence="5">
    <location>
        <begin position="651"/>
        <end position="671"/>
    </location>
</feature>
<feature type="transmembrane region" description="Helical" evidence="5">
    <location>
        <begin position="540"/>
        <end position="566"/>
    </location>
</feature>
<evidence type="ECO:0000259" key="7">
    <source>
        <dbReference type="Pfam" id="PF12698"/>
    </source>
</evidence>
<accession>A0A7Y2H3A6</accession>
<dbReference type="PANTHER" id="PTHR43471">
    <property type="entry name" value="ABC TRANSPORTER PERMEASE"/>
    <property type="match status" value="1"/>
</dbReference>
<evidence type="ECO:0000256" key="4">
    <source>
        <dbReference type="ARBA" id="ARBA00023136"/>
    </source>
</evidence>